<name>A0ABP6SPF8_9ACTN</name>
<reference evidence="3" key="1">
    <citation type="journal article" date="2019" name="Int. J. Syst. Evol. Microbiol.">
        <title>The Global Catalogue of Microorganisms (GCM) 10K type strain sequencing project: providing services to taxonomists for standard genome sequencing and annotation.</title>
        <authorList>
            <consortium name="The Broad Institute Genomics Platform"/>
            <consortium name="The Broad Institute Genome Sequencing Center for Infectious Disease"/>
            <person name="Wu L."/>
            <person name="Ma J."/>
        </authorList>
    </citation>
    <scope>NUCLEOTIDE SEQUENCE [LARGE SCALE GENOMIC DNA]</scope>
    <source>
        <strain evidence="3">JCM 9458</strain>
    </source>
</reference>
<accession>A0ABP6SPF8</accession>
<proteinExistence type="predicted"/>
<dbReference type="Proteomes" id="UP001501676">
    <property type="component" value="Unassembled WGS sequence"/>
</dbReference>
<keyword evidence="3" id="KW-1185">Reference proteome</keyword>
<feature type="compositionally biased region" description="Basic and acidic residues" evidence="1">
    <location>
        <begin position="55"/>
        <end position="66"/>
    </location>
</feature>
<dbReference type="RefSeq" id="WP_376981639.1">
    <property type="nucleotide sequence ID" value="NZ_JBHMDE010000066.1"/>
</dbReference>
<sequence length="166" mass="17105">MPSRSSAPSAAPALLFLAPPSAPSVDDDDSAAYADTPPTQRRREAAPSRPAGGRETARDGGRDGGQRRRTPGRPSSGGRNPRSSGASGQHSFAAESEGAGAVRMTRGARRSATDFGITDAEVADVLASPTRVAPEQDNPDRTRFSGAGLTVVTGADGTVLHVSRRR</sequence>
<feature type="compositionally biased region" description="Low complexity" evidence="1">
    <location>
        <begin position="72"/>
        <end position="88"/>
    </location>
</feature>
<feature type="compositionally biased region" description="Low complexity" evidence="1">
    <location>
        <begin position="1"/>
        <end position="19"/>
    </location>
</feature>
<feature type="region of interest" description="Disordered" evidence="1">
    <location>
        <begin position="1"/>
        <end position="148"/>
    </location>
</feature>
<organism evidence="2 3">
    <name type="scientific">Cryptosporangium minutisporangium</name>
    <dbReference type="NCBI Taxonomy" id="113569"/>
    <lineage>
        <taxon>Bacteria</taxon>
        <taxon>Bacillati</taxon>
        <taxon>Actinomycetota</taxon>
        <taxon>Actinomycetes</taxon>
        <taxon>Cryptosporangiales</taxon>
        <taxon>Cryptosporangiaceae</taxon>
        <taxon>Cryptosporangium</taxon>
    </lineage>
</organism>
<evidence type="ECO:0000313" key="2">
    <source>
        <dbReference type="EMBL" id="GAA3382202.1"/>
    </source>
</evidence>
<protein>
    <submittedName>
        <fullName evidence="2">Uncharacterized protein</fullName>
    </submittedName>
</protein>
<evidence type="ECO:0000256" key="1">
    <source>
        <dbReference type="SAM" id="MobiDB-lite"/>
    </source>
</evidence>
<dbReference type="EMBL" id="BAAAYN010000002">
    <property type="protein sequence ID" value="GAA3382202.1"/>
    <property type="molecule type" value="Genomic_DNA"/>
</dbReference>
<gene>
    <name evidence="2" type="ORF">GCM10020369_03120</name>
</gene>
<evidence type="ECO:0000313" key="3">
    <source>
        <dbReference type="Proteomes" id="UP001501676"/>
    </source>
</evidence>
<comment type="caution">
    <text evidence="2">The sequence shown here is derived from an EMBL/GenBank/DDBJ whole genome shotgun (WGS) entry which is preliminary data.</text>
</comment>